<sequence length="90" mass="9837">MREIGFIMIFLGVLLFLVAATLSILSLAKGVEISGGGCVIILFFPICFGYGKASSLLILASIILAIVLMAFSYLIFRTISRYPEEQRSMP</sequence>
<dbReference type="AlphaFoldDB" id="A0A3R9RL90"/>
<keyword evidence="1" id="KW-1133">Transmembrane helix</keyword>
<gene>
    <name evidence="2" type="ORF">D6D85_12545</name>
</gene>
<organism evidence="2 3">
    <name type="scientific">Candidatus Methanodesulfokora washburnensis</name>
    <dbReference type="NCBI Taxonomy" id="2478471"/>
    <lineage>
        <taxon>Archaea</taxon>
        <taxon>Thermoproteota</taxon>
        <taxon>Candidatus Korarchaeia</taxon>
        <taxon>Candidatus Korarchaeia incertae sedis</taxon>
        <taxon>Candidatus Methanodesulfokora</taxon>
    </lineage>
</organism>
<accession>A0A3R9RL90</accession>
<keyword evidence="3" id="KW-1185">Reference proteome</keyword>
<reference evidence="2 3" key="1">
    <citation type="submission" date="2018-10" db="EMBL/GenBank/DDBJ databases">
        <title>Co-occurring genomic capacity for anaerobic methane metabolism and dissimilatory sulfite reduction discovered in the Korarchaeota.</title>
        <authorList>
            <person name="Mckay L.J."/>
            <person name="Dlakic M."/>
            <person name="Fields M.W."/>
            <person name="Delmont T.O."/>
            <person name="Eren A.M."/>
            <person name="Jay Z.J."/>
            <person name="Klingelsmith K.B."/>
            <person name="Rusch D.B."/>
            <person name="Inskeep W.P."/>
        </authorList>
    </citation>
    <scope>NUCLEOTIDE SEQUENCE [LARGE SCALE GENOMIC DNA]</scope>
    <source>
        <strain evidence="2 3">MDKW</strain>
    </source>
</reference>
<dbReference type="Proteomes" id="UP000277582">
    <property type="component" value="Unassembled WGS sequence"/>
</dbReference>
<feature type="transmembrane region" description="Helical" evidence="1">
    <location>
        <begin position="57"/>
        <end position="76"/>
    </location>
</feature>
<proteinExistence type="predicted"/>
<protein>
    <recommendedName>
        <fullName evidence="4">DUF131 domain-containing protein</fullName>
    </recommendedName>
</protein>
<name>A0A3R9RL90_9CREN</name>
<feature type="transmembrane region" description="Helical" evidence="1">
    <location>
        <begin position="6"/>
        <end position="26"/>
    </location>
</feature>
<dbReference type="RefSeq" id="WP_125672301.1">
    <property type="nucleotide sequence ID" value="NZ_RCOS01000139.1"/>
</dbReference>
<evidence type="ECO:0008006" key="4">
    <source>
        <dbReference type="Google" id="ProtNLM"/>
    </source>
</evidence>
<evidence type="ECO:0000313" key="3">
    <source>
        <dbReference type="Proteomes" id="UP000277582"/>
    </source>
</evidence>
<dbReference type="OrthoDB" id="386332at2157"/>
<comment type="caution">
    <text evidence="2">The sequence shown here is derived from an EMBL/GenBank/DDBJ whole genome shotgun (WGS) entry which is preliminary data.</text>
</comment>
<keyword evidence="1" id="KW-0472">Membrane</keyword>
<evidence type="ECO:0000256" key="1">
    <source>
        <dbReference type="SAM" id="Phobius"/>
    </source>
</evidence>
<feature type="transmembrane region" description="Helical" evidence="1">
    <location>
        <begin position="33"/>
        <end position="51"/>
    </location>
</feature>
<evidence type="ECO:0000313" key="2">
    <source>
        <dbReference type="EMBL" id="RSN72749.1"/>
    </source>
</evidence>
<keyword evidence="1" id="KW-0812">Transmembrane</keyword>
<dbReference type="EMBL" id="RCOS01000139">
    <property type="protein sequence ID" value="RSN72749.1"/>
    <property type="molecule type" value="Genomic_DNA"/>
</dbReference>